<feature type="non-terminal residue" evidence="1">
    <location>
        <position position="1"/>
    </location>
</feature>
<dbReference type="EMBL" id="JYDH01001095">
    <property type="protein sequence ID" value="KRY25219.1"/>
    <property type="molecule type" value="Genomic_DNA"/>
</dbReference>
<organism evidence="1 2">
    <name type="scientific">Trichinella spiralis</name>
    <name type="common">Trichina worm</name>
    <dbReference type="NCBI Taxonomy" id="6334"/>
    <lineage>
        <taxon>Eukaryota</taxon>
        <taxon>Metazoa</taxon>
        <taxon>Ecdysozoa</taxon>
        <taxon>Nematoda</taxon>
        <taxon>Enoplea</taxon>
        <taxon>Dorylaimia</taxon>
        <taxon>Trichinellida</taxon>
        <taxon>Trichinellidae</taxon>
        <taxon>Trichinella</taxon>
    </lineage>
</organism>
<reference evidence="1 2" key="1">
    <citation type="submission" date="2015-01" db="EMBL/GenBank/DDBJ databases">
        <title>Evolution of Trichinella species and genotypes.</title>
        <authorList>
            <person name="Korhonen P.K."/>
            <person name="Edoardo P."/>
            <person name="Giuseppe L.R."/>
            <person name="Gasser R.B."/>
        </authorList>
    </citation>
    <scope>NUCLEOTIDE SEQUENCE [LARGE SCALE GENOMIC DNA]</scope>
    <source>
        <strain evidence="1">ISS3</strain>
    </source>
</reference>
<accession>A0A0V1ALY3</accession>
<evidence type="ECO:0000313" key="1">
    <source>
        <dbReference type="EMBL" id="KRY25219.1"/>
    </source>
</evidence>
<evidence type="ECO:0000313" key="2">
    <source>
        <dbReference type="Proteomes" id="UP000054776"/>
    </source>
</evidence>
<comment type="caution">
    <text evidence="1">The sequence shown here is derived from an EMBL/GenBank/DDBJ whole genome shotgun (WGS) entry which is preliminary data.</text>
</comment>
<gene>
    <name evidence="1" type="ORF">T01_450</name>
</gene>
<proteinExistence type="predicted"/>
<keyword evidence="2" id="KW-1185">Reference proteome</keyword>
<sequence length="77" mass="9208">LRHSLRYSLKANVFLKNSLRRSHEANVFFKIAEGVAQGQIFFKNCLRRCRGRSLGQIVRKVENFRNLKKYSRRRSPR</sequence>
<dbReference type="Proteomes" id="UP000054776">
    <property type="component" value="Unassembled WGS sequence"/>
</dbReference>
<dbReference type="InParanoid" id="A0A0V1ALY3"/>
<feature type="non-terminal residue" evidence="1">
    <location>
        <position position="77"/>
    </location>
</feature>
<protein>
    <submittedName>
        <fullName evidence="1">Uncharacterized protein</fullName>
    </submittedName>
</protein>
<dbReference type="AlphaFoldDB" id="A0A0V1ALY3"/>
<name>A0A0V1ALY3_TRISP</name>